<name>A0A420ELK2_9ALTE</name>
<dbReference type="PANTHER" id="PTHR43065">
    <property type="entry name" value="SENSOR HISTIDINE KINASE"/>
    <property type="match status" value="1"/>
</dbReference>
<keyword evidence="6" id="KW-0808">Transferase</keyword>
<dbReference type="Gene3D" id="2.60.120.10">
    <property type="entry name" value="Jelly Rolls"/>
    <property type="match status" value="1"/>
</dbReference>
<dbReference type="AlphaFoldDB" id="A0A420ELK2"/>
<evidence type="ECO:0000256" key="3">
    <source>
        <dbReference type="ARBA" id="ARBA00022553"/>
    </source>
</evidence>
<feature type="domain" description="Histidine kinase" evidence="5">
    <location>
        <begin position="470"/>
        <end position="577"/>
    </location>
</feature>
<reference evidence="6 7" key="1">
    <citation type="submission" date="2018-09" db="EMBL/GenBank/DDBJ databases">
        <authorList>
            <person name="Wang Z."/>
        </authorList>
    </citation>
    <scope>NUCLEOTIDE SEQUENCE [LARGE SCALE GENOMIC DNA]</scope>
    <source>
        <strain evidence="6 7">ALS 81</strain>
    </source>
</reference>
<dbReference type="SUPFAM" id="SSF47384">
    <property type="entry name" value="Homodimeric domain of signal transducing histidine kinase"/>
    <property type="match status" value="1"/>
</dbReference>
<dbReference type="GO" id="GO:0000155">
    <property type="term" value="F:phosphorelay sensor kinase activity"/>
    <property type="evidence" value="ECO:0007669"/>
    <property type="project" value="InterPro"/>
</dbReference>
<dbReference type="SMART" id="SM00387">
    <property type="entry name" value="HATPase_c"/>
    <property type="match status" value="1"/>
</dbReference>
<dbReference type="CDD" id="cd00075">
    <property type="entry name" value="HATPase"/>
    <property type="match status" value="1"/>
</dbReference>
<dbReference type="Pfam" id="PF02518">
    <property type="entry name" value="HATPase_c"/>
    <property type="match status" value="1"/>
</dbReference>
<proteinExistence type="predicted"/>
<keyword evidence="3" id="KW-0597">Phosphoprotein</keyword>
<dbReference type="Gene3D" id="1.10.287.130">
    <property type="match status" value="1"/>
</dbReference>
<dbReference type="Gene3D" id="3.30.565.10">
    <property type="entry name" value="Histidine kinase-like ATPase, C-terminal domain"/>
    <property type="match status" value="1"/>
</dbReference>
<dbReference type="InterPro" id="IPR000595">
    <property type="entry name" value="cNMP-bd_dom"/>
</dbReference>
<evidence type="ECO:0000259" key="5">
    <source>
        <dbReference type="PROSITE" id="PS50109"/>
    </source>
</evidence>
<dbReference type="InterPro" id="IPR003661">
    <property type="entry name" value="HisK_dim/P_dom"/>
</dbReference>
<gene>
    <name evidence="6" type="ORF">DBZ36_01865</name>
</gene>
<evidence type="ECO:0000313" key="6">
    <source>
        <dbReference type="EMBL" id="RKF21569.1"/>
    </source>
</evidence>
<dbReference type="InterPro" id="IPR004358">
    <property type="entry name" value="Sig_transdc_His_kin-like_C"/>
</dbReference>
<accession>A0A420ELK2</accession>
<keyword evidence="7" id="KW-1185">Reference proteome</keyword>
<dbReference type="PRINTS" id="PR00344">
    <property type="entry name" value="BCTRLSENSOR"/>
</dbReference>
<dbReference type="InterPro" id="IPR018490">
    <property type="entry name" value="cNMP-bd_dom_sf"/>
</dbReference>
<evidence type="ECO:0000256" key="1">
    <source>
        <dbReference type="ARBA" id="ARBA00000085"/>
    </source>
</evidence>
<dbReference type="OrthoDB" id="9772100at2"/>
<dbReference type="SUPFAM" id="SSF51206">
    <property type="entry name" value="cAMP-binding domain-like"/>
    <property type="match status" value="1"/>
</dbReference>
<sequence>MVICGAGVKHEPLCEMLTGIKAYGDPLTLVIRDLSEDHDPQQLAKITNIAGLNGLLLKPYTAGAFISQVQRLVEQYRSTPQLLERYTQHHQDWLQQKVEAKVSKMRAGFFDYTSMTDAELVDKVSQELFKFFQDNDENHLCRTYSKGHLLTQEGAENDFLWFISSGEVVLKRSDEEQELEVARMGTGSLVGGMSFVTGERAFTSGETTCNTEVIKLDRKTFARVMETSSSLLALFTNLLLRNFNRRLQKSILTKLQLQRTINSLDQAYEQLFEKEKMAVLGQLIAGVAHELNNPVAAILRGSETISEHIPDLVRNSLPQSEQQLGLDILQSAMKISPLSTRDIRSRAREAQQYYPNNLMARKAVLMGLDSKEAFKAHFTSSDSDTKLDALEKYHQVGTFLRNISVCSHRIADLVKSLKHYSGQDPEQQVESDINEGLAETVMILDNRLKHFNVDCRYGELPSLACYPIALQQVWTNLIANALDAMEEGGNISISSQFFDVSPSYINVVIEDNGPGIPDTIKDKIFELNYTTKREGNFGLGIGLTICQQIVTQHQGQITVVSEPGNFTRFTVSLPVNHQRG</sequence>
<dbReference type="InterPro" id="IPR003594">
    <property type="entry name" value="HATPase_dom"/>
</dbReference>
<dbReference type="CDD" id="cd00038">
    <property type="entry name" value="CAP_ED"/>
    <property type="match status" value="1"/>
</dbReference>
<organism evidence="6 7">
    <name type="scientific">Alginatibacterium sediminis</name>
    <dbReference type="NCBI Taxonomy" id="2164068"/>
    <lineage>
        <taxon>Bacteria</taxon>
        <taxon>Pseudomonadati</taxon>
        <taxon>Pseudomonadota</taxon>
        <taxon>Gammaproteobacteria</taxon>
        <taxon>Alteromonadales</taxon>
        <taxon>Alteromonadaceae</taxon>
        <taxon>Alginatibacterium</taxon>
    </lineage>
</organism>
<dbReference type="InterPro" id="IPR036890">
    <property type="entry name" value="HATPase_C_sf"/>
</dbReference>
<dbReference type="PROSITE" id="PS50109">
    <property type="entry name" value="HIS_KIN"/>
    <property type="match status" value="1"/>
</dbReference>
<dbReference type="PROSITE" id="PS50042">
    <property type="entry name" value="CNMP_BINDING_3"/>
    <property type="match status" value="1"/>
</dbReference>
<dbReference type="InterPro" id="IPR036097">
    <property type="entry name" value="HisK_dim/P_sf"/>
</dbReference>
<dbReference type="EMBL" id="RAQO01000002">
    <property type="protein sequence ID" value="RKF21569.1"/>
    <property type="molecule type" value="Genomic_DNA"/>
</dbReference>
<comment type="caution">
    <text evidence="6">The sequence shown here is derived from an EMBL/GenBank/DDBJ whole genome shotgun (WGS) entry which is preliminary data.</text>
</comment>
<dbReference type="CDD" id="cd00082">
    <property type="entry name" value="HisKA"/>
    <property type="match status" value="1"/>
</dbReference>
<feature type="domain" description="Cyclic nucleotide-binding" evidence="4">
    <location>
        <begin position="142"/>
        <end position="242"/>
    </location>
</feature>
<comment type="catalytic activity">
    <reaction evidence="1">
        <text>ATP + protein L-histidine = ADP + protein N-phospho-L-histidine.</text>
        <dbReference type="EC" id="2.7.13.3"/>
    </reaction>
</comment>
<dbReference type="InterPro" id="IPR014710">
    <property type="entry name" value="RmlC-like_jellyroll"/>
</dbReference>
<dbReference type="PANTHER" id="PTHR43065:SF48">
    <property type="entry name" value="HISTIDINE KINASE"/>
    <property type="match status" value="1"/>
</dbReference>
<evidence type="ECO:0000313" key="7">
    <source>
        <dbReference type="Proteomes" id="UP000286482"/>
    </source>
</evidence>
<dbReference type="Proteomes" id="UP000286482">
    <property type="component" value="Unassembled WGS sequence"/>
</dbReference>
<dbReference type="InterPro" id="IPR005467">
    <property type="entry name" value="His_kinase_dom"/>
</dbReference>
<dbReference type="SUPFAM" id="SSF55874">
    <property type="entry name" value="ATPase domain of HSP90 chaperone/DNA topoisomerase II/histidine kinase"/>
    <property type="match status" value="1"/>
</dbReference>
<dbReference type="EC" id="2.7.13.3" evidence="2"/>
<evidence type="ECO:0000256" key="2">
    <source>
        <dbReference type="ARBA" id="ARBA00012438"/>
    </source>
</evidence>
<evidence type="ECO:0000259" key="4">
    <source>
        <dbReference type="PROSITE" id="PS50042"/>
    </source>
</evidence>
<keyword evidence="6" id="KW-0418">Kinase</keyword>
<protein>
    <recommendedName>
        <fullName evidence="2">histidine kinase</fullName>
        <ecNumber evidence="2">2.7.13.3</ecNumber>
    </recommendedName>
</protein>
<dbReference type="Pfam" id="PF00027">
    <property type="entry name" value="cNMP_binding"/>
    <property type="match status" value="1"/>
</dbReference>